<protein>
    <submittedName>
        <fullName evidence="2">Nose resistant to fluoxetine protein 6</fullName>
    </submittedName>
</protein>
<dbReference type="AlphaFoldDB" id="A0A087TZ25"/>
<dbReference type="OMA" id="GHRAMIF"/>
<evidence type="ECO:0000313" key="3">
    <source>
        <dbReference type="Proteomes" id="UP000054359"/>
    </source>
</evidence>
<dbReference type="Proteomes" id="UP000054359">
    <property type="component" value="Unassembled WGS sequence"/>
</dbReference>
<dbReference type="PANTHER" id="PTHR11161:SF0">
    <property type="entry name" value="O-ACYLTRANSFERASE LIKE PROTEIN"/>
    <property type="match status" value="1"/>
</dbReference>
<sequence length="163" mass="18358">MLNGLLFVSAIIITASLHIYYELHPLPIYVFTNPHDINHFLDRSYFRTYVHVSTYCVGLTVGYILATRQKLKIPVGINLMGWLASILLSLSVVYGVYDWNQGEIPGLAISTLYTCTHKLVWALAIAWVTVSCTYGNGGIVTKILSWPAFVPLSRLTYMTYLVH</sequence>
<keyword evidence="1" id="KW-1133">Transmembrane helix</keyword>
<evidence type="ECO:0000313" key="2">
    <source>
        <dbReference type="EMBL" id="KFM70364.1"/>
    </source>
</evidence>
<feature type="transmembrane region" description="Helical" evidence="1">
    <location>
        <begin position="79"/>
        <end position="99"/>
    </location>
</feature>
<gene>
    <name evidence="2" type="ORF">X975_18873</name>
</gene>
<feature type="transmembrane region" description="Helical" evidence="1">
    <location>
        <begin position="48"/>
        <end position="67"/>
    </location>
</feature>
<keyword evidence="1" id="KW-0812">Transmembrane</keyword>
<dbReference type="PANTHER" id="PTHR11161">
    <property type="entry name" value="O-ACYLTRANSFERASE"/>
    <property type="match status" value="1"/>
</dbReference>
<name>A0A087TZ25_STEMI</name>
<evidence type="ECO:0000256" key="1">
    <source>
        <dbReference type="SAM" id="Phobius"/>
    </source>
</evidence>
<keyword evidence="1" id="KW-0472">Membrane</keyword>
<feature type="non-terminal residue" evidence="2">
    <location>
        <position position="163"/>
    </location>
</feature>
<reference evidence="2 3" key="1">
    <citation type="submission" date="2013-11" db="EMBL/GenBank/DDBJ databases">
        <title>Genome sequencing of Stegodyphus mimosarum.</title>
        <authorList>
            <person name="Bechsgaard J."/>
        </authorList>
    </citation>
    <scope>NUCLEOTIDE SEQUENCE [LARGE SCALE GENOMIC DNA]</scope>
</reference>
<keyword evidence="3" id="KW-1185">Reference proteome</keyword>
<dbReference type="OrthoDB" id="6428541at2759"/>
<accession>A0A087TZ25</accession>
<proteinExistence type="predicted"/>
<feature type="transmembrane region" description="Helical" evidence="1">
    <location>
        <begin position="5"/>
        <end position="21"/>
    </location>
</feature>
<organism evidence="2 3">
    <name type="scientific">Stegodyphus mimosarum</name>
    <name type="common">African social velvet spider</name>
    <dbReference type="NCBI Taxonomy" id="407821"/>
    <lineage>
        <taxon>Eukaryota</taxon>
        <taxon>Metazoa</taxon>
        <taxon>Ecdysozoa</taxon>
        <taxon>Arthropoda</taxon>
        <taxon>Chelicerata</taxon>
        <taxon>Arachnida</taxon>
        <taxon>Araneae</taxon>
        <taxon>Araneomorphae</taxon>
        <taxon>Entelegynae</taxon>
        <taxon>Eresoidea</taxon>
        <taxon>Eresidae</taxon>
        <taxon>Stegodyphus</taxon>
    </lineage>
</organism>
<dbReference type="EMBL" id="KK117393">
    <property type="protein sequence ID" value="KFM70364.1"/>
    <property type="molecule type" value="Genomic_DNA"/>
</dbReference>
<dbReference type="InterPro" id="IPR052728">
    <property type="entry name" value="O2_lipid_transport_reg"/>
</dbReference>